<feature type="region of interest" description="Disordered" evidence="1">
    <location>
        <begin position="207"/>
        <end position="234"/>
    </location>
</feature>
<name>K2SXZ3_MACPH</name>
<dbReference type="AlphaFoldDB" id="K2SXZ3"/>
<reference evidence="2 3" key="1">
    <citation type="journal article" date="2012" name="BMC Genomics">
        <title>Tools to kill: Genome of one of the most destructive plant pathogenic fungi Macrophomina phaseolina.</title>
        <authorList>
            <person name="Islam M.S."/>
            <person name="Haque M.S."/>
            <person name="Islam M.M."/>
            <person name="Emdad E.M."/>
            <person name="Halim A."/>
            <person name="Hossen Q.M.M."/>
            <person name="Hossain M.Z."/>
            <person name="Ahmed B."/>
            <person name="Rahim S."/>
            <person name="Rahman M.S."/>
            <person name="Alam M.M."/>
            <person name="Hou S."/>
            <person name="Wan X."/>
            <person name="Saito J.A."/>
            <person name="Alam M."/>
        </authorList>
    </citation>
    <scope>NUCLEOTIDE SEQUENCE [LARGE SCALE GENOMIC DNA]</scope>
    <source>
        <strain evidence="2 3">MS6</strain>
    </source>
</reference>
<gene>
    <name evidence="2" type="ORF">MPH_01238</name>
</gene>
<sequence length="473" mass="53031">MGIWAPSTIAEIKGVQNSIPDHPVAAEETQSQRVILDSRFRGREFNGNSRLWDRTENGTAWTPETHKHTLEENLANEQQWTAPENNRPLPGVGDIRQRLQSSTSFQKEPDAPVQNRADQAPGPDVNPSIEKAYQPQDDTREVRTIDDDSMLGFSESKIGEYLDDDGLQADLEPEIPDLALEIPDVSTEDIAGHGARLHDKAENLDAESFGSKHSQAVSSENRTSQNKHQPAKRNSLANCSVCGKSIFSKLAKVDDPTCISCKNKKQTAEEDSAPRLLITESPEEVWRRRLQPVQQHPSPVGEIRAPQPIREMSRFGQVHQNLHAELSTLQDTEVAVSRESTRIPPESLSEDGMNGLSERYQTATNKAHRDRRDTRVRKKWKQRTNRRRRPVARARALRRAGQRAELVLLSTKTSTMPPREWVPTMHALPLALRSRRARMGKRSGMRTPTALPKTPAICQRLAPSCLQVSAGQS</sequence>
<dbReference type="EMBL" id="AHHD01000050">
    <property type="protein sequence ID" value="EKG21440.1"/>
    <property type="molecule type" value="Genomic_DNA"/>
</dbReference>
<feature type="compositionally biased region" description="Polar residues" evidence="1">
    <location>
        <begin position="211"/>
        <end position="228"/>
    </location>
</feature>
<dbReference type="InParanoid" id="K2SXZ3"/>
<evidence type="ECO:0000256" key="1">
    <source>
        <dbReference type="SAM" id="MobiDB-lite"/>
    </source>
</evidence>
<evidence type="ECO:0000313" key="3">
    <source>
        <dbReference type="Proteomes" id="UP000007129"/>
    </source>
</evidence>
<feature type="region of interest" description="Disordered" evidence="1">
    <location>
        <begin position="103"/>
        <end position="137"/>
    </location>
</feature>
<evidence type="ECO:0000313" key="2">
    <source>
        <dbReference type="EMBL" id="EKG21440.1"/>
    </source>
</evidence>
<feature type="compositionally biased region" description="Basic residues" evidence="1">
    <location>
        <begin position="366"/>
        <end position="390"/>
    </location>
</feature>
<proteinExistence type="predicted"/>
<comment type="caution">
    <text evidence="2">The sequence shown here is derived from an EMBL/GenBank/DDBJ whole genome shotgun (WGS) entry which is preliminary data.</text>
</comment>
<organism evidence="2 3">
    <name type="scientific">Macrophomina phaseolina (strain MS6)</name>
    <name type="common">Charcoal rot fungus</name>
    <dbReference type="NCBI Taxonomy" id="1126212"/>
    <lineage>
        <taxon>Eukaryota</taxon>
        <taxon>Fungi</taxon>
        <taxon>Dikarya</taxon>
        <taxon>Ascomycota</taxon>
        <taxon>Pezizomycotina</taxon>
        <taxon>Dothideomycetes</taxon>
        <taxon>Dothideomycetes incertae sedis</taxon>
        <taxon>Botryosphaeriales</taxon>
        <taxon>Botryosphaeriaceae</taxon>
        <taxon>Macrophomina</taxon>
    </lineage>
</organism>
<accession>K2SXZ3</accession>
<dbReference type="HOGENOM" id="CLU_577553_0_0_1"/>
<dbReference type="Proteomes" id="UP000007129">
    <property type="component" value="Unassembled WGS sequence"/>
</dbReference>
<protein>
    <submittedName>
        <fullName evidence="2">Uncharacterized protein</fullName>
    </submittedName>
</protein>
<feature type="region of interest" description="Disordered" evidence="1">
    <location>
        <begin position="362"/>
        <end position="390"/>
    </location>
</feature>
<dbReference type="VEuPathDB" id="FungiDB:MPH_01238"/>